<dbReference type="EMBL" id="CABFNP030001307">
    <property type="protein sequence ID" value="CAI6099124.1"/>
    <property type="molecule type" value="Genomic_DNA"/>
</dbReference>
<feature type="compositionally biased region" description="Low complexity" evidence="2">
    <location>
        <begin position="182"/>
        <end position="203"/>
    </location>
</feature>
<feature type="region of interest" description="Disordered" evidence="2">
    <location>
        <begin position="89"/>
        <end position="142"/>
    </location>
</feature>
<feature type="compositionally biased region" description="Basic and acidic residues" evidence="2">
    <location>
        <begin position="352"/>
        <end position="361"/>
    </location>
</feature>
<comment type="caution">
    <text evidence="3">The sequence shown here is derived from an EMBL/GenBank/DDBJ whole genome shotgun (WGS) entry which is preliminary data.</text>
</comment>
<dbReference type="Proteomes" id="UP001160390">
    <property type="component" value="Unassembled WGS sequence"/>
</dbReference>
<feature type="region of interest" description="Disordered" evidence="2">
    <location>
        <begin position="1"/>
        <end position="63"/>
    </location>
</feature>
<feature type="compositionally biased region" description="Basic residues" evidence="2">
    <location>
        <begin position="22"/>
        <end position="31"/>
    </location>
</feature>
<feature type="region of interest" description="Disordered" evidence="2">
    <location>
        <begin position="402"/>
        <end position="464"/>
    </location>
</feature>
<organism evidence="3 4">
    <name type="scientific">Clonostachys chloroleuca</name>
    <dbReference type="NCBI Taxonomy" id="1926264"/>
    <lineage>
        <taxon>Eukaryota</taxon>
        <taxon>Fungi</taxon>
        <taxon>Dikarya</taxon>
        <taxon>Ascomycota</taxon>
        <taxon>Pezizomycotina</taxon>
        <taxon>Sordariomycetes</taxon>
        <taxon>Hypocreomycetidae</taxon>
        <taxon>Hypocreales</taxon>
        <taxon>Bionectriaceae</taxon>
        <taxon>Clonostachys</taxon>
    </lineage>
</organism>
<feature type="coiled-coil region" evidence="1">
    <location>
        <begin position="265"/>
        <end position="292"/>
    </location>
</feature>
<evidence type="ECO:0000313" key="4">
    <source>
        <dbReference type="Proteomes" id="UP001160390"/>
    </source>
</evidence>
<feature type="non-terminal residue" evidence="3">
    <location>
        <position position="550"/>
    </location>
</feature>
<keyword evidence="4" id="KW-1185">Reference proteome</keyword>
<reference evidence="3" key="1">
    <citation type="submission" date="2023-01" db="EMBL/GenBank/DDBJ databases">
        <authorList>
            <person name="Piombo E."/>
        </authorList>
    </citation>
    <scope>NUCLEOTIDE SEQUENCE</scope>
</reference>
<keyword evidence="1" id="KW-0175">Coiled coil</keyword>
<feature type="compositionally biased region" description="Polar residues" evidence="2">
    <location>
        <begin position="1"/>
        <end position="20"/>
    </location>
</feature>
<feature type="compositionally biased region" description="Low complexity" evidence="2">
    <location>
        <begin position="89"/>
        <end position="109"/>
    </location>
</feature>
<feature type="compositionally biased region" description="Polar residues" evidence="2">
    <location>
        <begin position="404"/>
        <end position="453"/>
    </location>
</feature>
<proteinExistence type="predicted"/>
<dbReference type="AlphaFoldDB" id="A0AA35QBW6"/>
<protein>
    <submittedName>
        <fullName evidence="3">Uncharacterized protein</fullName>
    </submittedName>
</protein>
<gene>
    <name evidence="3" type="ORF">CCHLO57077_00014422</name>
</gene>
<feature type="compositionally biased region" description="Polar residues" evidence="2">
    <location>
        <begin position="116"/>
        <end position="128"/>
    </location>
</feature>
<evidence type="ECO:0000256" key="1">
    <source>
        <dbReference type="SAM" id="Coils"/>
    </source>
</evidence>
<feature type="region of interest" description="Disordered" evidence="2">
    <location>
        <begin position="178"/>
        <end position="204"/>
    </location>
</feature>
<accession>A0AA35QBW6</accession>
<feature type="region of interest" description="Disordered" evidence="2">
    <location>
        <begin position="351"/>
        <end position="374"/>
    </location>
</feature>
<name>A0AA35QBW6_9HYPO</name>
<evidence type="ECO:0000256" key="2">
    <source>
        <dbReference type="SAM" id="MobiDB-lite"/>
    </source>
</evidence>
<evidence type="ECO:0000313" key="3">
    <source>
        <dbReference type="EMBL" id="CAI6099124.1"/>
    </source>
</evidence>
<sequence>MIVFNIFTSTPEQGASSGSSPHRGRNPRQRSSRIPSPIGGGDRRYSPSIHTNRQEEDSGVNQNVPEQLVISLVNTGDTVSVVRDTSSVAVAESSSNTQTSQQTPASSATEEANHAIPSSSVNGPQTTGGPAATLSADSTGQGAVEELTTVPEASRGTASVSVSDQDIQTEIDNTIMGFLENASPPSTTRASSGSSTSGTTQTSYDVHPIGETSAANEPCQECIKLKKRISLLEAYHEFQQQSQWETTDILTNMVEEKDHQTSERMDHIENRLENVSADLQRVARERDKYEIRATYLQGKLSGHHRPRDNARRAQRFTNDNRHSLSDFAACIQKMTAQLKDIASQLTASPHPEVQKLRHEQQIDAESNTNTDSRRLHLHQLAEESRTVMRNNVDEKEVAVLLPNDIQSPQEQEQGTSSEVATSHTEQSKTNTVTTAQQEALSNTNRRSNFLDSNTRSEAKVKRKRKPQSRCVKLEVINRRENYGFRILDDALSPFIQARWGQRLLGDSYISIVAFMHLTKSPCWLGTTAAFIRWIFWMGKFVFNLIPFFQR</sequence>